<keyword evidence="7" id="KW-0675">Receptor</keyword>
<dbReference type="PRINTS" id="PR00237">
    <property type="entry name" value="GPCRRHODOPSN"/>
</dbReference>
<accession>A0AAV1ERB1</accession>
<feature type="transmembrane region" description="Helical" evidence="5">
    <location>
        <begin position="137"/>
        <end position="158"/>
    </location>
</feature>
<keyword evidence="2 5" id="KW-0812">Transmembrane</keyword>
<dbReference type="AlphaFoldDB" id="A0AAV1ERB1"/>
<keyword evidence="8" id="KW-1185">Reference proteome</keyword>
<proteinExistence type="predicted"/>
<dbReference type="Pfam" id="PF00001">
    <property type="entry name" value="7tm_1"/>
    <property type="match status" value="1"/>
</dbReference>
<dbReference type="PANTHER" id="PTHR26451">
    <property type="entry name" value="G_PROTEIN_RECEP_F1_2 DOMAIN-CONTAINING PROTEIN"/>
    <property type="match status" value="1"/>
</dbReference>
<keyword evidence="4 5" id="KW-0472">Membrane</keyword>
<dbReference type="Gene3D" id="1.20.1070.10">
    <property type="entry name" value="Rhodopsin 7-helix transmembrane proteins"/>
    <property type="match status" value="1"/>
</dbReference>
<dbReference type="GO" id="GO:0004930">
    <property type="term" value="F:G protein-coupled receptor activity"/>
    <property type="evidence" value="ECO:0007669"/>
    <property type="project" value="InterPro"/>
</dbReference>
<evidence type="ECO:0000256" key="5">
    <source>
        <dbReference type="SAM" id="Phobius"/>
    </source>
</evidence>
<dbReference type="InterPro" id="IPR052921">
    <property type="entry name" value="GPCR1_Superfamily_Member"/>
</dbReference>
<dbReference type="EMBL" id="OY660865">
    <property type="protein sequence ID" value="CAJ1051179.1"/>
    <property type="molecule type" value="Genomic_DNA"/>
</dbReference>
<dbReference type="GO" id="GO:0016020">
    <property type="term" value="C:membrane"/>
    <property type="evidence" value="ECO:0007669"/>
    <property type="project" value="UniProtKB-SubCell"/>
</dbReference>
<dbReference type="Proteomes" id="UP001178508">
    <property type="component" value="Chromosome 2"/>
</dbReference>
<comment type="subcellular location">
    <subcellularLocation>
        <location evidence="1">Membrane</location>
    </subcellularLocation>
</comment>
<name>A0AAV1ERB1_XYRNO</name>
<dbReference type="GO" id="GO:0005549">
    <property type="term" value="F:odorant binding"/>
    <property type="evidence" value="ECO:0007669"/>
    <property type="project" value="TreeGrafter"/>
</dbReference>
<evidence type="ECO:0000256" key="4">
    <source>
        <dbReference type="ARBA" id="ARBA00023136"/>
    </source>
</evidence>
<dbReference type="InterPro" id="IPR000276">
    <property type="entry name" value="GPCR_Rhodpsn"/>
</dbReference>
<dbReference type="FunFam" id="1.20.1070.10:FF:000096">
    <property type="entry name" value="Odorant receptor 131-2"/>
    <property type="match status" value="1"/>
</dbReference>
<feature type="transmembrane region" description="Helical" evidence="5">
    <location>
        <begin position="26"/>
        <end position="46"/>
    </location>
</feature>
<feature type="transmembrane region" description="Helical" evidence="5">
    <location>
        <begin position="194"/>
        <end position="218"/>
    </location>
</feature>
<dbReference type="PANTHER" id="PTHR26451:SF974">
    <property type="entry name" value="ODORANT RECEPTOR"/>
    <property type="match status" value="1"/>
</dbReference>
<dbReference type="GO" id="GO:0004984">
    <property type="term" value="F:olfactory receptor activity"/>
    <property type="evidence" value="ECO:0007669"/>
    <property type="project" value="TreeGrafter"/>
</dbReference>
<feature type="domain" description="G-protein coupled receptors family 1 profile" evidence="6">
    <location>
        <begin position="38"/>
        <end position="286"/>
    </location>
</feature>
<feature type="transmembrane region" description="Helical" evidence="5">
    <location>
        <begin position="268"/>
        <end position="288"/>
    </location>
</feature>
<feature type="transmembrane region" description="Helical" evidence="5">
    <location>
        <begin position="230"/>
        <end position="248"/>
    </location>
</feature>
<dbReference type="SUPFAM" id="SSF81321">
    <property type="entry name" value="Family A G protein-coupled receptor-like"/>
    <property type="match status" value="1"/>
</dbReference>
<dbReference type="InterPro" id="IPR017452">
    <property type="entry name" value="GPCR_Rhodpsn_7TM"/>
</dbReference>
<evidence type="ECO:0000256" key="2">
    <source>
        <dbReference type="ARBA" id="ARBA00022692"/>
    </source>
</evidence>
<evidence type="ECO:0000256" key="1">
    <source>
        <dbReference type="ARBA" id="ARBA00004370"/>
    </source>
</evidence>
<feature type="transmembrane region" description="Helical" evidence="5">
    <location>
        <begin position="86"/>
        <end position="104"/>
    </location>
</feature>
<dbReference type="CDD" id="cd00637">
    <property type="entry name" value="7tm_classA_rhodopsin-like"/>
    <property type="match status" value="1"/>
</dbReference>
<evidence type="ECO:0000313" key="8">
    <source>
        <dbReference type="Proteomes" id="UP001178508"/>
    </source>
</evidence>
<dbReference type="PROSITE" id="PS50262">
    <property type="entry name" value="G_PROTEIN_RECEP_F1_2"/>
    <property type="match status" value="1"/>
</dbReference>
<organism evidence="7 8">
    <name type="scientific">Xyrichtys novacula</name>
    <name type="common">Pearly razorfish</name>
    <name type="synonym">Hemipteronotus novacula</name>
    <dbReference type="NCBI Taxonomy" id="13765"/>
    <lineage>
        <taxon>Eukaryota</taxon>
        <taxon>Metazoa</taxon>
        <taxon>Chordata</taxon>
        <taxon>Craniata</taxon>
        <taxon>Vertebrata</taxon>
        <taxon>Euteleostomi</taxon>
        <taxon>Actinopterygii</taxon>
        <taxon>Neopterygii</taxon>
        <taxon>Teleostei</taxon>
        <taxon>Neoteleostei</taxon>
        <taxon>Acanthomorphata</taxon>
        <taxon>Eupercaria</taxon>
        <taxon>Labriformes</taxon>
        <taxon>Labridae</taxon>
        <taxon>Xyrichtys</taxon>
    </lineage>
</organism>
<keyword evidence="3 5" id="KW-1133">Transmembrane helix</keyword>
<reference evidence="7" key="1">
    <citation type="submission" date="2023-08" db="EMBL/GenBank/DDBJ databases">
        <authorList>
            <person name="Alioto T."/>
            <person name="Alioto T."/>
            <person name="Gomez Garrido J."/>
        </authorList>
    </citation>
    <scope>NUCLEOTIDE SEQUENCE</scope>
</reference>
<protein>
    <submittedName>
        <fullName evidence="7">Odorant receptor 131-2-like isoform X1</fullName>
    </submittedName>
</protein>
<gene>
    <name evidence="7" type="ORF">XNOV1_A033519</name>
</gene>
<sequence length="321" mass="37154">MNVSSANVTVFVRTKDSFTKAVTKNLIVIILGIFINYINACLFHTFRKHQTFYEDPRYILFIHMVINDGVQLTVTVTLFILSYIFFKINVSFCCFFILVAVFTTRNTPVNLASMAIERYIAICNPLRHSQICTVKRTYIVIGGIWFISVAPDITDLFVTLATEPLSFFHQSVFCLRQYVFKDPVLAYKRQVFDIVYFSGVFLILVFTYLRILFAARALSTEKMSAQRARNTILLHGAQLAMCMLSYISPSMEIVLHLIFPGRISEIRYANYLIVYILPRFLSPIIYGVRDKQFRKYLKMYLLSSRCWGKQRAVTPLQKGSM</sequence>
<evidence type="ECO:0000256" key="3">
    <source>
        <dbReference type="ARBA" id="ARBA00022989"/>
    </source>
</evidence>
<evidence type="ECO:0000313" key="7">
    <source>
        <dbReference type="EMBL" id="CAJ1051179.1"/>
    </source>
</evidence>
<evidence type="ECO:0000259" key="6">
    <source>
        <dbReference type="PROSITE" id="PS50262"/>
    </source>
</evidence>